<evidence type="ECO:0000313" key="9">
    <source>
        <dbReference type="Proteomes" id="UP000005234"/>
    </source>
</evidence>
<dbReference type="OrthoDB" id="9767934at2"/>
<dbReference type="NCBIfam" id="TIGR01836">
    <property type="entry name" value="PHA_synth_III_C"/>
    <property type="match status" value="1"/>
</dbReference>
<dbReference type="InterPro" id="IPR029058">
    <property type="entry name" value="AB_hydrolase_fold"/>
</dbReference>
<dbReference type="InterPro" id="IPR000073">
    <property type="entry name" value="AB_hydrolase_1"/>
</dbReference>
<reference evidence="8" key="1">
    <citation type="submission" date="2012-02" db="EMBL/GenBank/DDBJ databases">
        <title>The complete genome of Frateuria aurantia DSM 6220.</title>
        <authorList>
            <consortium name="US DOE Joint Genome Institute (JGI-PGF)"/>
            <person name="Lucas S."/>
            <person name="Copeland A."/>
            <person name="Lapidus A."/>
            <person name="Glavina del Rio T."/>
            <person name="Dalin E."/>
            <person name="Tice H."/>
            <person name="Bruce D."/>
            <person name="Goodwin L."/>
            <person name="Pitluck S."/>
            <person name="Peters L."/>
            <person name="Ovchinnikova G."/>
            <person name="Teshima H."/>
            <person name="Kyrpides N."/>
            <person name="Mavromatis K."/>
            <person name="Ivanova N."/>
            <person name="Brettin T."/>
            <person name="Detter J.C."/>
            <person name="Han C."/>
            <person name="Larimer F."/>
            <person name="Land M."/>
            <person name="Hauser L."/>
            <person name="Markowitz V."/>
            <person name="Cheng J.-F."/>
            <person name="Hugenholtz P."/>
            <person name="Woyke T."/>
            <person name="Wu D."/>
            <person name="Brambilla E."/>
            <person name="Klenk H.-P."/>
            <person name="Eisen J.A."/>
        </authorList>
    </citation>
    <scope>NUCLEOTIDE SEQUENCE</scope>
    <source>
        <strain evidence="8">DSM 6220</strain>
    </source>
</reference>
<evidence type="ECO:0000313" key="8">
    <source>
        <dbReference type="EMBL" id="AFC85560.1"/>
    </source>
</evidence>
<evidence type="ECO:0000256" key="1">
    <source>
        <dbReference type="ARBA" id="ARBA00004683"/>
    </source>
</evidence>
<dbReference type="PANTHER" id="PTHR36837">
    <property type="entry name" value="POLY(3-HYDROXYALKANOATE) POLYMERASE SUBUNIT PHAC"/>
    <property type="match status" value="1"/>
</dbReference>
<keyword evidence="4" id="KW-0583">PHB biosynthesis</keyword>
<evidence type="ECO:0000256" key="5">
    <source>
        <dbReference type="ARBA" id="ARBA00023315"/>
    </source>
</evidence>
<dbReference type="EMBL" id="CP003350">
    <property type="protein sequence ID" value="AFC85560.1"/>
    <property type="molecule type" value="Genomic_DNA"/>
</dbReference>
<evidence type="ECO:0000256" key="2">
    <source>
        <dbReference type="ARBA" id="ARBA00019065"/>
    </source>
</evidence>
<dbReference type="UniPathway" id="UPA00917"/>
<gene>
    <name evidence="8" type="ordered locus">Fraau_1100</name>
</gene>
<keyword evidence="9" id="KW-1185">Reference proteome</keyword>
<proteinExistence type="predicted"/>
<dbReference type="GO" id="GO:0042619">
    <property type="term" value="P:poly-hydroxybutyrate biosynthetic process"/>
    <property type="evidence" value="ECO:0007669"/>
    <property type="project" value="UniProtKB-KW"/>
</dbReference>
<dbReference type="Gene3D" id="3.40.50.1820">
    <property type="entry name" value="alpha/beta hydrolase"/>
    <property type="match status" value="1"/>
</dbReference>
<organism evidence="8 9">
    <name type="scientific">Frateuria aurantia (strain ATCC 33424 / DSM 6220 / KCTC 2777 / LMG 1558 / NBRC 3245 / NCIMB 13370)</name>
    <name type="common">Acetobacter aurantius</name>
    <dbReference type="NCBI Taxonomy" id="767434"/>
    <lineage>
        <taxon>Bacteria</taxon>
        <taxon>Pseudomonadati</taxon>
        <taxon>Pseudomonadota</taxon>
        <taxon>Gammaproteobacteria</taxon>
        <taxon>Lysobacterales</taxon>
        <taxon>Rhodanobacteraceae</taxon>
        <taxon>Frateuria</taxon>
    </lineage>
</organism>
<dbReference type="AlphaFoldDB" id="H8L3C4"/>
<name>H8L3C4_FRAAD</name>
<dbReference type="GO" id="GO:0016746">
    <property type="term" value="F:acyltransferase activity"/>
    <property type="evidence" value="ECO:0007669"/>
    <property type="project" value="UniProtKB-KW"/>
</dbReference>
<dbReference type="KEGG" id="fau:Fraau_1100"/>
<dbReference type="InterPro" id="IPR051321">
    <property type="entry name" value="PHA/PHB_synthase"/>
</dbReference>
<dbReference type="HOGENOM" id="CLU_035017_0_0_6"/>
<dbReference type="InterPro" id="IPR010125">
    <property type="entry name" value="PHA_synth_III_C"/>
</dbReference>
<evidence type="ECO:0000256" key="3">
    <source>
        <dbReference type="ARBA" id="ARBA00022679"/>
    </source>
</evidence>
<feature type="domain" description="AB hydrolase-1" evidence="7">
    <location>
        <begin position="64"/>
        <end position="330"/>
    </location>
</feature>
<dbReference type="SUPFAM" id="SSF53474">
    <property type="entry name" value="alpha/beta-Hydrolases"/>
    <property type="match status" value="1"/>
</dbReference>
<accession>H8L3C4</accession>
<keyword evidence="5" id="KW-0012">Acyltransferase</keyword>
<sequence>MPYVNVASWTDELLQFQQKLKRGWSNLARFSRPGYAETPRELVFEQDGMRLWRFRGENLPAGRPPLLIVYALVNTVWMTDLQADRSLVRNLLAEGEDVYLIEWGFPAPIDRWLGLGDYIDLRLGRCVDEVSVRHGGEPIHLLGICQGGVFALCFAALNPHKVARLITMVTPVDFHTSDNMLGMWSRHVDVDQLVAGGGNIPSALINSVYLNLKPLRLHQQKYVDLVNLLDDPGRLENFMRMERWIFESPDLAGEAFRQFIKQFYQANGLIAGGLRIGDREVRLADITAPVFNIFAAQDHLVPPSAARALQGRTGGSYEEWMFQGGHIGIYVSARAQREVAPKISAWLDRAGA</sequence>
<dbReference type="STRING" id="767434.Fraau_1100"/>
<dbReference type="eggNOG" id="COG3243">
    <property type="taxonomic scope" value="Bacteria"/>
</dbReference>
<evidence type="ECO:0000259" key="7">
    <source>
        <dbReference type="Pfam" id="PF00561"/>
    </source>
</evidence>
<dbReference type="PANTHER" id="PTHR36837:SF2">
    <property type="entry name" value="POLY(3-HYDROXYALKANOATE) POLYMERASE SUBUNIT PHAC"/>
    <property type="match status" value="1"/>
</dbReference>
<comment type="pathway">
    <text evidence="1">Biopolymer metabolism; poly-(R)-3-hydroxybutanoate biosynthesis.</text>
</comment>
<keyword evidence="3" id="KW-0808">Transferase</keyword>
<dbReference type="RefSeq" id="WP_014402566.1">
    <property type="nucleotide sequence ID" value="NC_017033.1"/>
</dbReference>
<evidence type="ECO:0000256" key="4">
    <source>
        <dbReference type="ARBA" id="ARBA00022752"/>
    </source>
</evidence>
<evidence type="ECO:0000256" key="6">
    <source>
        <dbReference type="ARBA" id="ARBA00033356"/>
    </source>
</evidence>
<dbReference type="Proteomes" id="UP000005234">
    <property type="component" value="Chromosome"/>
</dbReference>
<protein>
    <recommendedName>
        <fullName evidence="2">Poly(3-hydroxyalkanoate) polymerase subunit PhaC</fullName>
    </recommendedName>
    <alternativeName>
        <fullName evidence="6">PHB synthase subunit PhaC</fullName>
    </alternativeName>
</protein>
<dbReference type="Pfam" id="PF00561">
    <property type="entry name" value="Abhydrolase_1"/>
    <property type="match status" value="1"/>
</dbReference>